<evidence type="ECO:0000313" key="8">
    <source>
        <dbReference type="EMBL" id="KAK7464580.1"/>
    </source>
</evidence>
<dbReference type="GO" id="GO:0003677">
    <property type="term" value="F:DNA binding"/>
    <property type="evidence" value="ECO:0007669"/>
    <property type="project" value="UniProtKB-UniRule"/>
</dbReference>
<feature type="region of interest" description="Disordered" evidence="6">
    <location>
        <begin position="235"/>
        <end position="317"/>
    </location>
</feature>
<dbReference type="InterPro" id="IPR001699">
    <property type="entry name" value="TF_T-box"/>
</dbReference>
<dbReference type="PRINTS" id="PR00937">
    <property type="entry name" value="TBOX"/>
</dbReference>
<keyword evidence="3" id="KW-0804">Transcription</keyword>
<feature type="compositionally biased region" description="Basic and acidic residues" evidence="6">
    <location>
        <begin position="157"/>
        <end position="181"/>
    </location>
</feature>
<dbReference type="SUPFAM" id="SSF49417">
    <property type="entry name" value="p53-like transcription factors"/>
    <property type="match status" value="1"/>
</dbReference>
<evidence type="ECO:0000313" key="9">
    <source>
        <dbReference type="Proteomes" id="UP001519460"/>
    </source>
</evidence>
<dbReference type="PANTHER" id="PTHR11267">
    <property type="entry name" value="T-BOX PROTEIN-RELATED"/>
    <property type="match status" value="1"/>
</dbReference>
<feature type="domain" description="T-box" evidence="7">
    <location>
        <begin position="1"/>
        <end position="93"/>
    </location>
</feature>
<feature type="compositionally biased region" description="Polar residues" evidence="6">
    <location>
        <begin position="298"/>
        <end position="316"/>
    </location>
</feature>
<dbReference type="PANTHER" id="PTHR11267:SF181">
    <property type="entry name" value="OPTOMOTOR-BLIND PROTEIN"/>
    <property type="match status" value="1"/>
</dbReference>
<proteinExistence type="predicted"/>
<dbReference type="EMBL" id="JACVVK020000584">
    <property type="protein sequence ID" value="KAK7464580.1"/>
    <property type="molecule type" value="Genomic_DNA"/>
</dbReference>
<protein>
    <recommendedName>
        <fullName evidence="7">T-box domain-containing protein</fullName>
    </recommendedName>
</protein>
<organism evidence="8 9">
    <name type="scientific">Batillaria attramentaria</name>
    <dbReference type="NCBI Taxonomy" id="370345"/>
    <lineage>
        <taxon>Eukaryota</taxon>
        <taxon>Metazoa</taxon>
        <taxon>Spiralia</taxon>
        <taxon>Lophotrochozoa</taxon>
        <taxon>Mollusca</taxon>
        <taxon>Gastropoda</taxon>
        <taxon>Caenogastropoda</taxon>
        <taxon>Sorbeoconcha</taxon>
        <taxon>Cerithioidea</taxon>
        <taxon>Batillariidae</taxon>
        <taxon>Batillaria</taxon>
    </lineage>
</organism>
<dbReference type="SMART" id="SM00425">
    <property type="entry name" value="TBOX"/>
    <property type="match status" value="1"/>
</dbReference>
<dbReference type="AlphaFoldDB" id="A0ABD0J895"/>
<dbReference type="FunFam" id="2.60.40.820:FF:000014">
    <property type="entry name" value="Optomotor-blind protein"/>
    <property type="match status" value="1"/>
</dbReference>
<accession>A0ABD0J895</accession>
<comment type="caution">
    <text evidence="8">The sequence shown here is derived from an EMBL/GenBank/DDBJ whole genome shotgun (WGS) entry which is preliminary data.</text>
</comment>
<dbReference type="InterPro" id="IPR036960">
    <property type="entry name" value="T-box_sf"/>
</dbReference>
<dbReference type="InterPro" id="IPR008967">
    <property type="entry name" value="p53-like_TF_DNA-bd_sf"/>
</dbReference>
<evidence type="ECO:0000256" key="3">
    <source>
        <dbReference type="ARBA" id="ARBA00023163"/>
    </source>
</evidence>
<keyword evidence="2 5" id="KW-0238">DNA-binding</keyword>
<feature type="compositionally biased region" description="Basic and acidic residues" evidence="6">
    <location>
        <begin position="235"/>
        <end position="261"/>
    </location>
</feature>
<dbReference type="GO" id="GO:0005634">
    <property type="term" value="C:nucleus"/>
    <property type="evidence" value="ECO:0007669"/>
    <property type="project" value="UniProtKB-SubCell"/>
</dbReference>
<dbReference type="Proteomes" id="UP001519460">
    <property type="component" value="Unassembled WGS sequence"/>
</dbReference>
<dbReference type="Gene3D" id="2.60.40.820">
    <property type="entry name" value="Transcription factor, T-box"/>
    <property type="match status" value="1"/>
</dbReference>
<comment type="subcellular location">
    <subcellularLocation>
        <location evidence="5">Nucleus</location>
    </subcellularLocation>
</comment>
<sequence>EMGNWSHIEAGRKIRDEKAGSPNLRQSTILNSMHKYQPRFHLVRTDDILKLPYSAFRTFVFKETEFIAVTAYQNEKITQLKIDNNPFAKGFRDTGGGKREKKRLLAQTSSVPCSQEGSAAHVRDVTSGDEDGEDCDSMEICVVEEDQEEGISQRQFPPDENRNSLQRSTDDDRSDPSKEEGLSTDTEPDTQLRRHHDDSPDPDKPDNMSTVLSSHVRPDKEHCLGFADELKNAGKISDMERNGDVSPRDRKCVTGGEKDGRASSIVRSVSISPRPLHKGDGGGGRRGSFGEDGGPGSVSPTCRSVSPDSSTATQGAKSAPALSFPVSAMLPGTSAPTPVSFTTAHAHAHALPLQYFSAAGSHLDLNHLATAHLQSQLGQAAASSILGSQLSLLGPQFFQQGFNPFGLTREGLAAAAAAAGSHFGPLFFPRSHASRFSPYGFPPRSSPATAASTSPTVSGGSPKLCSPTIVQSSSSSSSVTPSSSREGRGSVSPCSPLSLCTTRPEERAESLSRTSPHHGAFKSTYPRSGDLRRMERMLSGLQRADRPQHVDNDPYQRDVV</sequence>
<evidence type="ECO:0000256" key="2">
    <source>
        <dbReference type="ARBA" id="ARBA00023125"/>
    </source>
</evidence>
<feature type="compositionally biased region" description="Polar residues" evidence="6">
    <location>
        <begin position="108"/>
        <end position="117"/>
    </location>
</feature>
<evidence type="ECO:0000256" key="4">
    <source>
        <dbReference type="ARBA" id="ARBA00023242"/>
    </source>
</evidence>
<keyword evidence="1" id="KW-0805">Transcription regulation</keyword>
<feature type="region of interest" description="Disordered" evidence="6">
    <location>
        <begin position="146"/>
        <end position="223"/>
    </location>
</feature>
<gene>
    <name evidence="8" type="ORF">BaRGS_00037859</name>
</gene>
<dbReference type="Pfam" id="PF00907">
    <property type="entry name" value="T-box"/>
    <property type="match status" value="1"/>
</dbReference>
<feature type="compositionally biased region" description="Gly residues" evidence="6">
    <location>
        <begin position="281"/>
        <end position="296"/>
    </location>
</feature>
<feature type="region of interest" description="Disordered" evidence="6">
    <location>
        <begin position="442"/>
        <end position="560"/>
    </location>
</feature>
<reference evidence="8 9" key="1">
    <citation type="journal article" date="2023" name="Sci. Data">
        <title>Genome assembly of the Korean intertidal mud-creeper Batillaria attramentaria.</title>
        <authorList>
            <person name="Patra A.K."/>
            <person name="Ho P.T."/>
            <person name="Jun S."/>
            <person name="Lee S.J."/>
            <person name="Kim Y."/>
            <person name="Won Y.J."/>
        </authorList>
    </citation>
    <scope>NUCLEOTIDE SEQUENCE [LARGE SCALE GENOMIC DNA]</scope>
    <source>
        <strain evidence="8">Wonlab-2016</strain>
    </source>
</reference>
<feature type="region of interest" description="Disordered" evidence="6">
    <location>
        <begin position="108"/>
        <end position="134"/>
    </location>
</feature>
<evidence type="ECO:0000256" key="1">
    <source>
        <dbReference type="ARBA" id="ARBA00023015"/>
    </source>
</evidence>
<keyword evidence="4 5" id="KW-0539">Nucleus</keyword>
<feature type="compositionally biased region" description="Low complexity" evidence="6">
    <location>
        <begin position="263"/>
        <end position="274"/>
    </location>
</feature>
<feature type="compositionally biased region" description="Basic and acidic residues" evidence="6">
    <location>
        <begin position="543"/>
        <end position="560"/>
    </location>
</feature>
<evidence type="ECO:0000256" key="5">
    <source>
        <dbReference type="PROSITE-ProRule" id="PRU00201"/>
    </source>
</evidence>
<feature type="compositionally biased region" description="Polar residues" evidence="6">
    <location>
        <begin position="492"/>
        <end position="501"/>
    </location>
</feature>
<comment type="caution">
    <text evidence="5">Lacks conserved residue(s) required for the propagation of feature annotation.</text>
</comment>
<evidence type="ECO:0000259" key="7">
    <source>
        <dbReference type="PROSITE" id="PS50252"/>
    </source>
</evidence>
<feature type="compositionally biased region" description="Basic and acidic residues" evidence="6">
    <location>
        <begin position="190"/>
        <end position="206"/>
    </location>
</feature>
<feature type="non-terminal residue" evidence="8">
    <location>
        <position position="1"/>
    </location>
</feature>
<keyword evidence="9" id="KW-1185">Reference proteome</keyword>
<dbReference type="InterPro" id="IPR046360">
    <property type="entry name" value="T-box_DNA-bd"/>
</dbReference>
<dbReference type="PROSITE" id="PS50252">
    <property type="entry name" value="TBOX_3"/>
    <property type="match status" value="1"/>
</dbReference>
<feature type="compositionally biased region" description="Low complexity" evidence="6">
    <location>
        <begin position="446"/>
        <end position="484"/>
    </location>
</feature>
<evidence type="ECO:0000256" key="6">
    <source>
        <dbReference type="SAM" id="MobiDB-lite"/>
    </source>
</evidence>
<name>A0ABD0J895_9CAEN</name>